<dbReference type="InterPro" id="IPR022496">
    <property type="entry name" value="T6A_TsaB"/>
</dbReference>
<sequence>MDGAILAIDTAGPRCSAALATASGDVLAKREPELGRGHAERLMAIVAEVLAEAGLAYRDIGRIVATVGPGSFTGLRVGVAAARGLALTLGVPALGVSTLEALAEPHGGDCPVLALLDAKRGEAYVAAYDRGGAEILAPEAIALDALEARLRGLTPAPTLVVGSGAFLLETMGSLADLPVRDSEGNVRIEAVARLGVMKPPGAAPSPLYLRGADAKPQASRPSLTA</sequence>
<evidence type="ECO:0000313" key="3">
    <source>
        <dbReference type="EMBL" id="GGE21855.1"/>
    </source>
</evidence>
<keyword evidence="4" id="KW-1185">Reference proteome</keyword>
<dbReference type="CDD" id="cd24032">
    <property type="entry name" value="ASKHA_NBD_TsaB"/>
    <property type="match status" value="1"/>
</dbReference>
<accession>A0A917ED16</accession>
<gene>
    <name evidence="3" type="ORF">GCM10011390_46500</name>
</gene>
<feature type="domain" description="Gcp-like" evidence="2">
    <location>
        <begin position="35"/>
        <end position="148"/>
    </location>
</feature>
<dbReference type="GO" id="GO:0005829">
    <property type="term" value="C:cytosol"/>
    <property type="evidence" value="ECO:0007669"/>
    <property type="project" value="TreeGrafter"/>
</dbReference>
<dbReference type="AlphaFoldDB" id="A0A917ED16"/>
<comment type="caution">
    <text evidence="3">The sequence shown here is derived from an EMBL/GenBank/DDBJ whole genome shotgun (WGS) entry which is preliminary data.</text>
</comment>
<protein>
    <submittedName>
        <fullName evidence="3">tRNA (Adenosine(37)-N6)-threonylcarbamoyltransferase complex dimerization subunit type 1 TsaB</fullName>
    </submittedName>
</protein>
<dbReference type="PANTHER" id="PTHR11735:SF11">
    <property type="entry name" value="TRNA THREONYLCARBAMOYLADENOSINE BIOSYNTHESIS PROTEIN TSAB"/>
    <property type="match status" value="1"/>
</dbReference>
<organism evidence="3 4">
    <name type="scientific">Aureimonas endophytica</name>
    <dbReference type="NCBI Taxonomy" id="2027858"/>
    <lineage>
        <taxon>Bacteria</taxon>
        <taxon>Pseudomonadati</taxon>
        <taxon>Pseudomonadota</taxon>
        <taxon>Alphaproteobacteria</taxon>
        <taxon>Hyphomicrobiales</taxon>
        <taxon>Aurantimonadaceae</taxon>
        <taxon>Aureimonas</taxon>
    </lineage>
</organism>
<dbReference type="InterPro" id="IPR000905">
    <property type="entry name" value="Gcp-like_dom"/>
</dbReference>
<dbReference type="RefSeq" id="WP_188912812.1">
    <property type="nucleotide sequence ID" value="NZ_BMIQ01000010.1"/>
</dbReference>
<dbReference type="Gene3D" id="3.30.420.40">
    <property type="match status" value="2"/>
</dbReference>
<dbReference type="PANTHER" id="PTHR11735">
    <property type="entry name" value="TRNA N6-ADENOSINE THREONYLCARBAMOYLTRANSFERASE"/>
    <property type="match status" value="1"/>
</dbReference>
<dbReference type="Proteomes" id="UP000644699">
    <property type="component" value="Unassembled WGS sequence"/>
</dbReference>
<evidence type="ECO:0000259" key="2">
    <source>
        <dbReference type="Pfam" id="PF00814"/>
    </source>
</evidence>
<evidence type="ECO:0000313" key="4">
    <source>
        <dbReference type="Proteomes" id="UP000644699"/>
    </source>
</evidence>
<dbReference type="NCBIfam" id="TIGR03725">
    <property type="entry name" value="T6A_YeaZ"/>
    <property type="match status" value="1"/>
</dbReference>
<reference evidence="3" key="1">
    <citation type="journal article" date="2014" name="Int. J. Syst. Evol. Microbiol.">
        <title>Complete genome sequence of Corynebacterium casei LMG S-19264T (=DSM 44701T), isolated from a smear-ripened cheese.</title>
        <authorList>
            <consortium name="US DOE Joint Genome Institute (JGI-PGF)"/>
            <person name="Walter F."/>
            <person name="Albersmeier A."/>
            <person name="Kalinowski J."/>
            <person name="Ruckert C."/>
        </authorList>
    </citation>
    <scope>NUCLEOTIDE SEQUENCE</scope>
    <source>
        <strain evidence="3">CGMCC 1.15367</strain>
    </source>
</reference>
<evidence type="ECO:0000256" key="1">
    <source>
        <dbReference type="SAM" id="MobiDB-lite"/>
    </source>
</evidence>
<dbReference type="InterPro" id="IPR043129">
    <property type="entry name" value="ATPase_NBD"/>
</dbReference>
<dbReference type="EMBL" id="BMIQ01000010">
    <property type="protein sequence ID" value="GGE21855.1"/>
    <property type="molecule type" value="Genomic_DNA"/>
</dbReference>
<proteinExistence type="predicted"/>
<reference evidence="3" key="2">
    <citation type="submission" date="2020-09" db="EMBL/GenBank/DDBJ databases">
        <authorList>
            <person name="Sun Q."/>
            <person name="Zhou Y."/>
        </authorList>
    </citation>
    <scope>NUCLEOTIDE SEQUENCE</scope>
    <source>
        <strain evidence="3">CGMCC 1.15367</strain>
    </source>
</reference>
<dbReference type="Pfam" id="PF00814">
    <property type="entry name" value="TsaD"/>
    <property type="match status" value="1"/>
</dbReference>
<feature type="region of interest" description="Disordered" evidence="1">
    <location>
        <begin position="199"/>
        <end position="225"/>
    </location>
</feature>
<dbReference type="SUPFAM" id="SSF53067">
    <property type="entry name" value="Actin-like ATPase domain"/>
    <property type="match status" value="2"/>
</dbReference>
<name>A0A917ED16_9HYPH</name>
<dbReference type="GO" id="GO:0002949">
    <property type="term" value="P:tRNA threonylcarbamoyladenosine modification"/>
    <property type="evidence" value="ECO:0007669"/>
    <property type="project" value="InterPro"/>
</dbReference>